<dbReference type="InterPro" id="IPR050832">
    <property type="entry name" value="Bact_Acetyltransf"/>
</dbReference>
<gene>
    <name evidence="4" type="ORF">EDD68_106100</name>
</gene>
<proteinExistence type="predicted"/>
<evidence type="ECO:0000256" key="2">
    <source>
        <dbReference type="ARBA" id="ARBA00023315"/>
    </source>
</evidence>
<dbReference type="EMBL" id="SMAN01000006">
    <property type="protein sequence ID" value="TCT23690.1"/>
    <property type="molecule type" value="Genomic_DNA"/>
</dbReference>
<sequence length="168" mass="19246">MVDIIKASKDHVKRIARVCTEGYWSTYSGLLPAEYIERIVKEFYNQQRILKEVTHTDRNWGGYFVALEDEEVIGAGGGGMIGDTSGEIFVLYMDPKRRNEGIGTRLLAAITEQQKNWGATEQWVSVQKGNQKGIPFYEAKGFSFQYEKPGYANKEGEDFVSLRYHRYI</sequence>
<dbReference type="SUPFAM" id="SSF55729">
    <property type="entry name" value="Acyl-CoA N-acyltransferases (Nat)"/>
    <property type="match status" value="1"/>
</dbReference>
<organism evidence="4 5">
    <name type="scientific">Melghiribacillus thermohalophilus</name>
    <dbReference type="NCBI Taxonomy" id="1324956"/>
    <lineage>
        <taxon>Bacteria</taxon>
        <taxon>Bacillati</taxon>
        <taxon>Bacillota</taxon>
        <taxon>Bacilli</taxon>
        <taxon>Bacillales</taxon>
        <taxon>Bacillaceae</taxon>
        <taxon>Melghiribacillus</taxon>
    </lineage>
</organism>
<dbReference type="Gene3D" id="3.40.630.30">
    <property type="match status" value="1"/>
</dbReference>
<dbReference type="PROSITE" id="PS51186">
    <property type="entry name" value="GNAT"/>
    <property type="match status" value="1"/>
</dbReference>
<dbReference type="InterPro" id="IPR000182">
    <property type="entry name" value="GNAT_dom"/>
</dbReference>
<accession>A0A4R3N3H2</accession>
<evidence type="ECO:0000259" key="3">
    <source>
        <dbReference type="PROSITE" id="PS51186"/>
    </source>
</evidence>
<keyword evidence="1 4" id="KW-0808">Transferase</keyword>
<keyword evidence="5" id="KW-1185">Reference proteome</keyword>
<evidence type="ECO:0000313" key="5">
    <source>
        <dbReference type="Proteomes" id="UP000294650"/>
    </source>
</evidence>
<dbReference type="CDD" id="cd04301">
    <property type="entry name" value="NAT_SF"/>
    <property type="match status" value="1"/>
</dbReference>
<comment type="caution">
    <text evidence="4">The sequence shown here is derived from an EMBL/GenBank/DDBJ whole genome shotgun (WGS) entry which is preliminary data.</text>
</comment>
<reference evidence="4 5" key="1">
    <citation type="submission" date="2019-03" db="EMBL/GenBank/DDBJ databases">
        <title>Genomic Encyclopedia of Type Strains, Phase IV (KMG-IV): sequencing the most valuable type-strain genomes for metagenomic binning, comparative biology and taxonomic classification.</title>
        <authorList>
            <person name="Goeker M."/>
        </authorList>
    </citation>
    <scope>NUCLEOTIDE SEQUENCE [LARGE SCALE GENOMIC DNA]</scope>
    <source>
        <strain evidence="4 5">DSM 25894</strain>
    </source>
</reference>
<dbReference type="AlphaFoldDB" id="A0A4R3N3H2"/>
<dbReference type="InterPro" id="IPR016181">
    <property type="entry name" value="Acyl_CoA_acyltransferase"/>
</dbReference>
<dbReference type="GO" id="GO:0016747">
    <property type="term" value="F:acyltransferase activity, transferring groups other than amino-acyl groups"/>
    <property type="evidence" value="ECO:0007669"/>
    <property type="project" value="InterPro"/>
</dbReference>
<evidence type="ECO:0000256" key="1">
    <source>
        <dbReference type="ARBA" id="ARBA00022679"/>
    </source>
</evidence>
<dbReference type="OrthoDB" id="69535at2"/>
<dbReference type="RefSeq" id="WP_132371480.1">
    <property type="nucleotide sequence ID" value="NZ_SMAN01000006.1"/>
</dbReference>
<protein>
    <submittedName>
        <fullName evidence="4">Acetyltransferase (GNAT) family protein</fullName>
    </submittedName>
</protein>
<dbReference type="Pfam" id="PF00583">
    <property type="entry name" value="Acetyltransf_1"/>
    <property type="match status" value="1"/>
</dbReference>
<evidence type="ECO:0000313" key="4">
    <source>
        <dbReference type="EMBL" id="TCT23690.1"/>
    </source>
</evidence>
<keyword evidence="2" id="KW-0012">Acyltransferase</keyword>
<dbReference type="Proteomes" id="UP000294650">
    <property type="component" value="Unassembled WGS sequence"/>
</dbReference>
<feature type="domain" description="N-acetyltransferase" evidence="3">
    <location>
        <begin position="10"/>
        <end position="168"/>
    </location>
</feature>
<dbReference type="PANTHER" id="PTHR43877">
    <property type="entry name" value="AMINOALKYLPHOSPHONATE N-ACETYLTRANSFERASE-RELATED-RELATED"/>
    <property type="match status" value="1"/>
</dbReference>
<name>A0A4R3N3H2_9BACI</name>